<proteinExistence type="predicted"/>
<dbReference type="EMBL" id="JAESWB010000025">
    <property type="protein sequence ID" value="MBL4951429.1"/>
    <property type="molecule type" value="Genomic_DNA"/>
</dbReference>
<comment type="caution">
    <text evidence="1">The sequence shown here is derived from an EMBL/GenBank/DDBJ whole genome shotgun (WGS) entry which is preliminary data.</text>
</comment>
<name>A0ABS1TJC8_9BACI</name>
<organism evidence="1 2">
    <name type="scientific">Neobacillus paridis</name>
    <dbReference type="NCBI Taxonomy" id="2803862"/>
    <lineage>
        <taxon>Bacteria</taxon>
        <taxon>Bacillati</taxon>
        <taxon>Bacillota</taxon>
        <taxon>Bacilli</taxon>
        <taxon>Bacillales</taxon>
        <taxon>Bacillaceae</taxon>
        <taxon>Neobacillus</taxon>
    </lineage>
</organism>
<reference evidence="1 2" key="1">
    <citation type="submission" date="2021-01" db="EMBL/GenBank/DDBJ databases">
        <title>Genome public.</title>
        <authorList>
            <person name="Liu C."/>
            <person name="Sun Q."/>
        </authorList>
    </citation>
    <scope>NUCLEOTIDE SEQUENCE [LARGE SCALE GENOMIC DNA]</scope>
    <source>
        <strain evidence="1 2">YIM B02564</strain>
    </source>
</reference>
<dbReference type="RefSeq" id="WP_202652623.1">
    <property type="nucleotide sequence ID" value="NZ_JAESWB010000025.1"/>
</dbReference>
<keyword evidence="2" id="KW-1185">Reference proteome</keyword>
<protein>
    <submittedName>
        <fullName evidence="1">Uncharacterized protein</fullName>
    </submittedName>
</protein>
<accession>A0ABS1TJC8</accession>
<evidence type="ECO:0000313" key="1">
    <source>
        <dbReference type="EMBL" id="MBL4951429.1"/>
    </source>
</evidence>
<evidence type="ECO:0000313" key="2">
    <source>
        <dbReference type="Proteomes" id="UP000623967"/>
    </source>
</evidence>
<gene>
    <name evidence="1" type="ORF">JK635_04130</name>
</gene>
<sequence>MSKEAVDKVLHAAENLERKTDVITRPNKVLAFNIVVRNPSRIEIILLKHLNYKDPYMD</sequence>
<dbReference type="Proteomes" id="UP000623967">
    <property type="component" value="Unassembled WGS sequence"/>
</dbReference>